<dbReference type="PANTHER" id="PTHR35810:SF1">
    <property type="entry name" value="CYTOPLASMIC PROTEIN"/>
    <property type="match status" value="1"/>
</dbReference>
<evidence type="ECO:0000313" key="1">
    <source>
        <dbReference type="EMBL" id="QLG88175.1"/>
    </source>
</evidence>
<dbReference type="AlphaFoldDB" id="A0A7H9BHT0"/>
<evidence type="ECO:0008006" key="3">
    <source>
        <dbReference type="Google" id="ProtNLM"/>
    </source>
</evidence>
<evidence type="ECO:0000313" key="2">
    <source>
        <dbReference type="Proteomes" id="UP000509597"/>
    </source>
</evidence>
<dbReference type="EMBL" id="CP058627">
    <property type="protein sequence ID" value="QLG88175.1"/>
    <property type="molecule type" value="Genomic_DNA"/>
</dbReference>
<keyword evidence="2" id="KW-1185">Reference proteome</keyword>
<protein>
    <recommendedName>
        <fullName evidence="3">Virulence RhuM family protein</fullName>
    </recommendedName>
</protein>
<reference evidence="1 2" key="1">
    <citation type="submission" date="2020-07" db="EMBL/GenBank/DDBJ databases">
        <title>Complete genome sequence of Chitinibacter sp. 2T18.</title>
        <authorList>
            <person name="Bae J.-W."/>
            <person name="Choi J.-W."/>
        </authorList>
    </citation>
    <scope>NUCLEOTIDE SEQUENCE [LARGE SCALE GENOMIC DNA]</scope>
    <source>
        <strain evidence="1 2">2T18</strain>
    </source>
</reference>
<gene>
    <name evidence="1" type="ORF">HQ393_07890</name>
</gene>
<name>A0A7H9BHT0_9NEIS</name>
<accession>A0A7H9BHT0</accession>
<organism evidence="1 2">
    <name type="scientific">Chitinibacter bivalviorum</name>
    <dbReference type="NCBI Taxonomy" id="2739434"/>
    <lineage>
        <taxon>Bacteria</taxon>
        <taxon>Pseudomonadati</taxon>
        <taxon>Pseudomonadota</taxon>
        <taxon>Betaproteobacteria</taxon>
        <taxon>Neisseriales</taxon>
        <taxon>Chitinibacteraceae</taxon>
        <taxon>Chitinibacter</taxon>
    </lineage>
</organism>
<dbReference type="PANTHER" id="PTHR35810">
    <property type="entry name" value="CYTOPLASMIC PROTEIN-RELATED"/>
    <property type="match status" value="1"/>
</dbReference>
<proteinExistence type="predicted"/>
<dbReference type="Proteomes" id="UP000509597">
    <property type="component" value="Chromosome"/>
</dbReference>
<dbReference type="RefSeq" id="WP_179358254.1">
    <property type="nucleotide sequence ID" value="NZ_CP058627.1"/>
</dbReference>
<dbReference type="KEGG" id="chiz:HQ393_07890"/>
<sequence>MGEITIYRADNGTVEVRVAQETVWLSQEQMANVFGVQKAAISKHLKNIFASGELEQRSNRFQNGNSWLRLEFLDRVLIVAGV</sequence>